<reference evidence="2 4" key="1">
    <citation type="submission" date="2018-03" db="EMBL/GenBank/DDBJ databases">
        <authorList>
            <person name="Keele B.F."/>
        </authorList>
    </citation>
    <scope>NUCLEOTIDE SEQUENCE [LARGE SCALE GENOMIC DNA]</scope>
    <source>
        <strain evidence="2 4">AU19729</strain>
    </source>
</reference>
<dbReference type="RefSeq" id="WP_009688625.1">
    <property type="nucleotide sequence ID" value="NZ_CADFGT010000010.1"/>
</dbReference>
<evidence type="ECO:0000313" key="3">
    <source>
        <dbReference type="Proteomes" id="UP000237811"/>
    </source>
</evidence>
<comment type="caution">
    <text evidence="2">The sequence shown here is derived from an EMBL/GenBank/DDBJ whole genome shotgun (WGS) entry which is preliminary data.</text>
</comment>
<proteinExistence type="predicted"/>
<dbReference type="EMBL" id="PVGH01000042">
    <property type="protein sequence ID" value="PRF62686.1"/>
    <property type="molecule type" value="Genomic_DNA"/>
</dbReference>
<protein>
    <submittedName>
        <fullName evidence="2">Uncharacterized protein</fullName>
    </submittedName>
</protein>
<sequence>MLTDEQKKLISKGLSRGVPDTLIAKKLGVKHMQVYLYRTSLGIPASRVVEARYDTWIRLLESGVALETVAEMYEVKAESILNSLYRKRDFSYTEAKKRGHRSVHASFRKALGVTLKDAQEKKIETWVRLFDSGMTIDSIADLYDVKPATVRNALRKVTEAEVPAIPDMKNFDW</sequence>
<dbReference type="EMBL" id="PVFR01000005">
    <property type="protein sequence ID" value="PRE55939.1"/>
    <property type="molecule type" value="Genomic_DNA"/>
</dbReference>
<accession>A0A2S9M633</accession>
<dbReference type="Proteomes" id="UP000238982">
    <property type="component" value="Unassembled WGS sequence"/>
</dbReference>
<dbReference type="Gene3D" id="1.10.10.60">
    <property type="entry name" value="Homeodomain-like"/>
    <property type="match status" value="1"/>
</dbReference>
<evidence type="ECO:0000313" key="1">
    <source>
        <dbReference type="EMBL" id="PRE55939.1"/>
    </source>
</evidence>
<evidence type="ECO:0000313" key="2">
    <source>
        <dbReference type="EMBL" id="PRF62686.1"/>
    </source>
</evidence>
<organism evidence="2 4">
    <name type="scientific">Burkholderia multivorans</name>
    <dbReference type="NCBI Taxonomy" id="87883"/>
    <lineage>
        <taxon>Bacteria</taxon>
        <taxon>Pseudomonadati</taxon>
        <taxon>Pseudomonadota</taxon>
        <taxon>Betaproteobacteria</taxon>
        <taxon>Burkholderiales</taxon>
        <taxon>Burkholderiaceae</taxon>
        <taxon>Burkholderia</taxon>
        <taxon>Burkholderia cepacia complex</taxon>
    </lineage>
</organism>
<dbReference type="AlphaFoldDB" id="A0A2S9M633"/>
<dbReference type="OrthoDB" id="8999574at2"/>
<reference evidence="1 3" key="2">
    <citation type="submission" date="2018-03" db="EMBL/GenBank/DDBJ databases">
        <authorList>
            <person name="Nguyen K."/>
            <person name="Fouts D."/>
            <person name="Sutton G."/>
        </authorList>
    </citation>
    <scope>NUCLEOTIDE SEQUENCE [LARGE SCALE GENOMIC DNA]</scope>
    <source>
        <strain evidence="1 3">AU14328</strain>
    </source>
</reference>
<name>A0A2S9M633_9BURK</name>
<gene>
    <name evidence="1" type="ORF">C6P99_00785</name>
    <name evidence="2" type="ORF">C6Q15_09690</name>
</gene>
<evidence type="ECO:0000313" key="4">
    <source>
        <dbReference type="Proteomes" id="UP000238982"/>
    </source>
</evidence>
<dbReference type="Proteomes" id="UP000237811">
    <property type="component" value="Unassembled WGS sequence"/>
</dbReference>